<dbReference type="Gene3D" id="3.30.559.10">
    <property type="entry name" value="Chloramphenicol acetyltransferase-like domain"/>
    <property type="match status" value="1"/>
</dbReference>
<evidence type="ECO:0000256" key="6">
    <source>
        <dbReference type="RuleBase" id="RU003423"/>
    </source>
</evidence>
<keyword evidence="3 6" id="KW-0808">Transferase</keyword>
<keyword evidence="4 6" id="KW-0450">Lipoyl</keyword>
<dbReference type="SUPFAM" id="SSF47005">
    <property type="entry name" value="Peripheral subunit-binding domain of 2-oxo acid dehydrogenase complex"/>
    <property type="match status" value="1"/>
</dbReference>
<protein>
    <recommendedName>
        <fullName evidence="6">Dihydrolipoamide acetyltransferase component of pyruvate dehydrogenase complex</fullName>
        <ecNumber evidence="6">2.3.1.-</ecNumber>
    </recommendedName>
</protein>
<feature type="domain" description="Peripheral subunit-binding (PSBD)" evidence="9">
    <location>
        <begin position="239"/>
        <end position="276"/>
    </location>
</feature>
<dbReference type="Gene3D" id="4.10.320.10">
    <property type="entry name" value="E3-binding domain"/>
    <property type="match status" value="1"/>
</dbReference>
<feature type="region of interest" description="Disordered" evidence="7">
    <location>
        <begin position="193"/>
        <end position="231"/>
    </location>
</feature>
<dbReference type="PROSITE" id="PS00189">
    <property type="entry name" value="LIPOYL"/>
    <property type="match status" value="2"/>
</dbReference>
<feature type="domain" description="Lipoyl-binding" evidence="8">
    <location>
        <begin position="2"/>
        <end position="77"/>
    </location>
</feature>
<dbReference type="PANTHER" id="PTHR43178">
    <property type="entry name" value="DIHYDROLIPOAMIDE ACETYLTRANSFERASE COMPONENT OF PYRUVATE DEHYDROGENASE COMPLEX"/>
    <property type="match status" value="1"/>
</dbReference>
<comment type="caution">
    <text evidence="10">The sequence shown here is derived from an EMBL/GenBank/DDBJ whole genome shotgun (WGS) entry which is preliminary data.</text>
</comment>
<dbReference type="InterPro" id="IPR004167">
    <property type="entry name" value="PSBD"/>
</dbReference>
<accession>A0ABW4CS61</accession>
<dbReference type="EC" id="2.3.1.-" evidence="6"/>
<dbReference type="InterPro" id="IPR036625">
    <property type="entry name" value="E3-bd_dom_sf"/>
</dbReference>
<reference evidence="11" key="1">
    <citation type="journal article" date="2019" name="Int. J. Syst. Evol. Microbiol.">
        <title>The Global Catalogue of Microorganisms (GCM) 10K type strain sequencing project: providing services to taxonomists for standard genome sequencing and annotation.</title>
        <authorList>
            <consortium name="The Broad Institute Genomics Platform"/>
            <consortium name="The Broad Institute Genome Sequencing Center for Infectious Disease"/>
            <person name="Wu L."/>
            <person name="Ma J."/>
        </authorList>
    </citation>
    <scope>NUCLEOTIDE SEQUENCE [LARGE SCALE GENOMIC DNA]</scope>
    <source>
        <strain evidence="11">CCM 8947</strain>
    </source>
</reference>
<dbReference type="PANTHER" id="PTHR43178:SF5">
    <property type="entry name" value="LIPOAMIDE ACYLTRANSFERASE COMPONENT OF BRANCHED-CHAIN ALPHA-KETO ACID DEHYDROGENASE COMPLEX, MITOCHONDRIAL"/>
    <property type="match status" value="1"/>
</dbReference>
<dbReference type="Pfam" id="PF00198">
    <property type="entry name" value="2-oxoacid_dh"/>
    <property type="match status" value="1"/>
</dbReference>
<dbReference type="EMBL" id="JBHTOG010000039">
    <property type="protein sequence ID" value="MFD1432576.1"/>
    <property type="molecule type" value="Genomic_DNA"/>
</dbReference>
<comment type="cofactor">
    <cofactor evidence="1 6">
        <name>(R)-lipoate</name>
        <dbReference type="ChEBI" id="CHEBI:83088"/>
    </cofactor>
</comment>
<sequence>MAYEFKLPDIGEGIAEGEIVKWHVQPGDEIKEDDTLLEVQNDKSVEEIPSPVSGKVTKILVQEGETATVGQSLVEIDDGSGPVQNTAAVEPIKPASPTPTATPASAPSPAAGGVYQFKLPDIGEGIAEGEIVKWHVKEGDAIKEDDTLLEVQNDKSVEEIPSPVDGTVLHILVQEGETATVGQVLIEMDAPGHNSAASAAPAAAPTPAAAGNSASAQAPAGAQPTTAIPAVADPNREILAMPSVRQYAREQGVDISQVSGSGKRGRITRQDVDAAKAGGVQPQAAAATAASSASTPVAATQTPAASAAAAPKATSVKPYVPDASIAALETREKMSPTRKAIAKAMLNSKATSPHVTSFDDVEVSKLMAHRKRYKEVAAAKGIKLTFLPYVVKALVTVLRDFPELNASIDNSTDEIVYKHYFNIGIATDTPHGLYVPVIKDANAKSMFEIAKEISDNAQKAQDSKLSAKEMTGGSMTISNVGSIGGGWFTPVINQPEVAILGVGKIAKEPYVNEDGEIVVGNMLKLSMSYDHRLIDGALAQRALNELKTLLADPDLLLMEG</sequence>
<organism evidence="10 11">
    <name type="scientific">Lacticaseibacillus yichunensis</name>
    <dbReference type="NCBI Taxonomy" id="2486015"/>
    <lineage>
        <taxon>Bacteria</taxon>
        <taxon>Bacillati</taxon>
        <taxon>Bacillota</taxon>
        <taxon>Bacilli</taxon>
        <taxon>Lactobacillales</taxon>
        <taxon>Lactobacillaceae</taxon>
        <taxon>Lacticaseibacillus</taxon>
    </lineage>
</organism>
<evidence type="ECO:0000256" key="7">
    <source>
        <dbReference type="SAM" id="MobiDB-lite"/>
    </source>
</evidence>
<evidence type="ECO:0000256" key="2">
    <source>
        <dbReference type="ARBA" id="ARBA00007317"/>
    </source>
</evidence>
<proteinExistence type="inferred from homology"/>
<dbReference type="SUPFAM" id="SSF51230">
    <property type="entry name" value="Single hybrid motif"/>
    <property type="match status" value="2"/>
</dbReference>
<gene>
    <name evidence="10" type="ORF">ACFQ47_07760</name>
</gene>
<dbReference type="Proteomes" id="UP001597192">
    <property type="component" value="Unassembled WGS sequence"/>
</dbReference>
<dbReference type="InterPro" id="IPR023213">
    <property type="entry name" value="CAT-like_dom_sf"/>
</dbReference>
<dbReference type="CDD" id="cd06849">
    <property type="entry name" value="lipoyl_domain"/>
    <property type="match status" value="2"/>
</dbReference>
<dbReference type="InterPro" id="IPR050743">
    <property type="entry name" value="2-oxoacid_DH_E2_comp"/>
</dbReference>
<evidence type="ECO:0000313" key="11">
    <source>
        <dbReference type="Proteomes" id="UP001597192"/>
    </source>
</evidence>
<feature type="compositionally biased region" description="Low complexity" evidence="7">
    <location>
        <begin position="193"/>
        <end position="230"/>
    </location>
</feature>
<dbReference type="PROSITE" id="PS51826">
    <property type="entry name" value="PSBD"/>
    <property type="match status" value="1"/>
</dbReference>
<dbReference type="InterPro" id="IPR001078">
    <property type="entry name" value="2-oxoacid_DH_actylTfrase"/>
</dbReference>
<evidence type="ECO:0000256" key="3">
    <source>
        <dbReference type="ARBA" id="ARBA00022679"/>
    </source>
</evidence>
<evidence type="ECO:0000259" key="8">
    <source>
        <dbReference type="PROSITE" id="PS50968"/>
    </source>
</evidence>
<evidence type="ECO:0000259" key="9">
    <source>
        <dbReference type="PROSITE" id="PS51826"/>
    </source>
</evidence>
<dbReference type="SUPFAM" id="SSF52777">
    <property type="entry name" value="CoA-dependent acyltransferases"/>
    <property type="match status" value="1"/>
</dbReference>
<evidence type="ECO:0000313" key="10">
    <source>
        <dbReference type="EMBL" id="MFD1432576.1"/>
    </source>
</evidence>
<comment type="similarity">
    <text evidence="2 6">Belongs to the 2-oxoacid dehydrogenase family.</text>
</comment>
<feature type="domain" description="Lipoyl-binding" evidence="8">
    <location>
        <begin position="114"/>
        <end position="189"/>
    </location>
</feature>
<dbReference type="InterPro" id="IPR000089">
    <property type="entry name" value="Biotin_lipoyl"/>
</dbReference>
<evidence type="ECO:0000256" key="5">
    <source>
        <dbReference type="ARBA" id="ARBA00023315"/>
    </source>
</evidence>
<dbReference type="Pfam" id="PF02817">
    <property type="entry name" value="E3_binding"/>
    <property type="match status" value="1"/>
</dbReference>
<keyword evidence="11" id="KW-1185">Reference proteome</keyword>
<dbReference type="InterPro" id="IPR003016">
    <property type="entry name" value="2-oxoA_DH_lipoyl-BS"/>
</dbReference>
<dbReference type="PROSITE" id="PS50968">
    <property type="entry name" value="BIOTINYL_LIPOYL"/>
    <property type="match status" value="2"/>
</dbReference>
<dbReference type="RefSeq" id="WP_125696215.1">
    <property type="nucleotide sequence ID" value="NZ_JBHTOG010000039.1"/>
</dbReference>
<evidence type="ECO:0000256" key="1">
    <source>
        <dbReference type="ARBA" id="ARBA00001938"/>
    </source>
</evidence>
<name>A0ABW4CS61_9LACO</name>
<dbReference type="InterPro" id="IPR011053">
    <property type="entry name" value="Single_hybrid_motif"/>
</dbReference>
<dbReference type="Pfam" id="PF00364">
    <property type="entry name" value="Biotin_lipoyl"/>
    <property type="match status" value="2"/>
</dbReference>
<evidence type="ECO:0000256" key="4">
    <source>
        <dbReference type="ARBA" id="ARBA00022823"/>
    </source>
</evidence>
<dbReference type="Gene3D" id="2.40.50.100">
    <property type="match status" value="2"/>
</dbReference>
<keyword evidence="5 6" id="KW-0012">Acyltransferase</keyword>